<gene>
    <name evidence="5" type="ORF">SAMN05216452_2446</name>
</gene>
<keyword evidence="2" id="KW-0560">Oxidoreductase</keyword>
<dbReference type="GO" id="GO:0019632">
    <property type="term" value="P:shikimate metabolic process"/>
    <property type="evidence" value="ECO:0007669"/>
    <property type="project" value="TreeGrafter"/>
</dbReference>
<dbReference type="InterPro" id="IPR046346">
    <property type="entry name" value="Aminoacid_DH-like_N_sf"/>
</dbReference>
<dbReference type="AlphaFoldDB" id="A0A1H4KSF9"/>
<reference evidence="6" key="1">
    <citation type="submission" date="2016-10" db="EMBL/GenBank/DDBJ databases">
        <authorList>
            <person name="Varghese N."/>
            <person name="Submissions S."/>
        </authorList>
    </citation>
    <scope>NUCLEOTIDE SEQUENCE [LARGE SCALE GENOMIC DNA]</scope>
    <source>
        <strain evidence="6">ES.061</strain>
    </source>
</reference>
<proteinExistence type="predicted"/>
<keyword evidence="3" id="KW-0057">Aromatic amino acid biosynthesis</keyword>
<dbReference type="RefSeq" id="WP_090328978.1">
    <property type="nucleotide sequence ID" value="NZ_FNSL01000001.1"/>
</dbReference>
<dbReference type="GO" id="GO:0004764">
    <property type="term" value="F:shikimate 3-dehydrogenase (NADP+) activity"/>
    <property type="evidence" value="ECO:0007669"/>
    <property type="project" value="InterPro"/>
</dbReference>
<evidence type="ECO:0000256" key="2">
    <source>
        <dbReference type="ARBA" id="ARBA00023002"/>
    </source>
</evidence>
<evidence type="ECO:0000313" key="5">
    <source>
        <dbReference type="EMBL" id="SEB61479.1"/>
    </source>
</evidence>
<accession>A0A1H4KSF9</accession>
<name>A0A1H4KSF9_9HYPH</name>
<dbReference type="InterPro" id="IPR022893">
    <property type="entry name" value="Shikimate_DH_fam"/>
</dbReference>
<evidence type="ECO:0000256" key="1">
    <source>
        <dbReference type="ARBA" id="ARBA00004871"/>
    </source>
</evidence>
<sequence>MSDSIPNLGGASRIYAVFGDPVTQVQTPTLINPMFAAKGIDLYAVPFHVTGETLEAAWRVFAAMDNVAGIGVTVPHKIAAARLCDELTPAAAAVGAVNSIQRRGDGSMHGALFDGLGFVRGLAVNRDRLAGASVMLVGAGGAGRAIAHTLAGEQIGRLAVIDVDDDALEFTVDMVNRVMGAPVAQRGSCDLAGIDVLINATPVGLKSAEAFPVDLNDLGPEMLVADIAALARDTELLTLARQRGAATSDGRDMLEAQIALIAGFAAGLEAGTPL</sequence>
<feature type="domain" description="Shikimate dehydrogenase substrate binding N-terminal" evidence="4">
    <location>
        <begin position="17"/>
        <end position="100"/>
    </location>
</feature>
<dbReference type="Pfam" id="PF08501">
    <property type="entry name" value="Shikimate_dh_N"/>
    <property type="match status" value="1"/>
</dbReference>
<dbReference type="GO" id="GO:0005829">
    <property type="term" value="C:cytosol"/>
    <property type="evidence" value="ECO:0007669"/>
    <property type="project" value="TreeGrafter"/>
</dbReference>
<dbReference type="SUPFAM" id="SSF51735">
    <property type="entry name" value="NAD(P)-binding Rossmann-fold domains"/>
    <property type="match status" value="1"/>
</dbReference>
<dbReference type="Proteomes" id="UP000199064">
    <property type="component" value="Unassembled WGS sequence"/>
</dbReference>
<dbReference type="PANTHER" id="PTHR21089">
    <property type="entry name" value="SHIKIMATE DEHYDROGENASE"/>
    <property type="match status" value="1"/>
</dbReference>
<evidence type="ECO:0000313" key="6">
    <source>
        <dbReference type="Proteomes" id="UP000199064"/>
    </source>
</evidence>
<protein>
    <submittedName>
        <fullName evidence="5">Shikimate dehydrogenase</fullName>
    </submittedName>
</protein>
<evidence type="ECO:0000256" key="3">
    <source>
        <dbReference type="ARBA" id="ARBA00023141"/>
    </source>
</evidence>
<dbReference type="InterPro" id="IPR036291">
    <property type="entry name" value="NAD(P)-bd_dom_sf"/>
</dbReference>
<dbReference type="SUPFAM" id="SSF53223">
    <property type="entry name" value="Aminoacid dehydrogenase-like, N-terminal domain"/>
    <property type="match status" value="1"/>
</dbReference>
<comment type="pathway">
    <text evidence="1">Metabolic intermediate biosynthesis; chorismate biosynthesis; chorismate from D-erythrose 4-phosphate and phosphoenolpyruvate: step 4/7.</text>
</comment>
<dbReference type="PANTHER" id="PTHR21089:SF1">
    <property type="entry name" value="BIFUNCTIONAL 3-DEHYDROQUINATE DEHYDRATASE_SHIKIMATE DEHYDROGENASE, CHLOROPLASTIC"/>
    <property type="match status" value="1"/>
</dbReference>
<keyword evidence="6" id="KW-1185">Reference proteome</keyword>
<dbReference type="GO" id="GO:0009423">
    <property type="term" value="P:chorismate biosynthetic process"/>
    <property type="evidence" value="ECO:0007669"/>
    <property type="project" value="TreeGrafter"/>
</dbReference>
<evidence type="ECO:0000259" key="4">
    <source>
        <dbReference type="Pfam" id="PF08501"/>
    </source>
</evidence>
<dbReference type="Gene3D" id="3.40.50.720">
    <property type="entry name" value="NAD(P)-binding Rossmann-like Domain"/>
    <property type="match status" value="1"/>
</dbReference>
<dbReference type="Gene3D" id="3.40.50.10860">
    <property type="entry name" value="Leucine Dehydrogenase, chain A, domain 1"/>
    <property type="match status" value="1"/>
</dbReference>
<dbReference type="InterPro" id="IPR013708">
    <property type="entry name" value="Shikimate_DH-bd_N"/>
</dbReference>
<dbReference type="EMBL" id="FNSL01000001">
    <property type="protein sequence ID" value="SEB61479.1"/>
    <property type="molecule type" value="Genomic_DNA"/>
</dbReference>
<keyword evidence="3" id="KW-0028">Amino-acid biosynthesis</keyword>
<dbReference type="GO" id="GO:0050661">
    <property type="term" value="F:NADP binding"/>
    <property type="evidence" value="ECO:0007669"/>
    <property type="project" value="TreeGrafter"/>
</dbReference>
<dbReference type="GO" id="GO:0009073">
    <property type="term" value="P:aromatic amino acid family biosynthetic process"/>
    <property type="evidence" value="ECO:0007669"/>
    <property type="project" value="UniProtKB-KW"/>
</dbReference>
<organism evidence="5 6">
    <name type="scientific">Nitratireductor aquibiodomus</name>
    <dbReference type="NCBI Taxonomy" id="204799"/>
    <lineage>
        <taxon>Bacteria</taxon>
        <taxon>Pseudomonadati</taxon>
        <taxon>Pseudomonadota</taxon>
        <taxon>Alphaproteobacteria</taxon>
        <taxon>Hyphomicrobiales</taxon>
        <taxon>Phyllobacteriaceae</taxon>
        <taxon>Nitratireductor</taxon>
    </lineage>
</organism>